<dbReference type="Pfam" id="PF00931">
    <property type="entry name" value="NB-ARC"/>
    <property type="match status" value="1"/>
</dbReference>
<keyword evidence="11" id="KW-1133">Transmembrane helix</keyword>
<dbReference type="InterPro" id="IPR055414">
    <property type="entry name" value="LRR_R13L4/SHOC2-like"/>
</dbReference>
<evidence type="ECO:0000256" key="7">
    <source>
        <dbReference type="ARBA" id="ARBA00022737"/>
    </source>
</evidence>
<evidence type="ECO:0000256" key="5">
    <source>
        <dbReference type="ARBA" id="ARBA00022614"/>
    </source>
</evidence>
<dbReference type="Gene3D" id="1.10.10.10">
    <property type="entry name" value="Winged helix-like DNA-binding domain superfamily/Winged helix DNA-binding domain"/>
    <property type="match status" value="1"/>
</dbReference>
<comment type="function">
    <text evidence="1">Confers resistance to late blight (Phytophthora infestans) races carrying the avirulence gene Avr1. Resistance proteins guard the plant against pathogens that contain an appropriate avirulence protein via an indirect interaction with this avirulence protein. That triggers a defense system including the hypersensitive response, which restricts the pathogen growth.</text>
</comment>
<evidence type="ECO:0000256" key="1">
    <source>
        <dbReference type="ARBA" id="ARBA00002074"/>
    </source>
</evidence>
<dbReference type="FunFam" id="1.10.8.430:FF:000003">
    <property type="entry name" value="Probable disease resistance protein At5g66910"/>
    <property type="match status" value="1"/>
</dbReference>
<feature type="domain" description="Disease resistance protein winged helix" evidence="13">
    <location>
        <begin position="597"/>
        <end position="667"/>
    </location>
</feature>
<evidence type="ECO:0000256" key="3">
    <source>
        <dbReference type="ARBA" id="ARBA00008894"/>
    </source>
</evidence>
<dbReference type="InterPro" id="IPR042197">
    <property type="entry name" value="Apaf_helical"/>
</dbReference>
<evidence type="ECO:0000256" key="11">
    <source>
        <dbReference type="SAM" id="Phobius"/>
    </source>
</evidence>
<feature type="transmembrane region" description="Helical" evidence="11">
    <location>
        <begin position="254"/>
        <end position="272"/>
    </location>
</feature>
<comment type="subcellular location">
    <subcellularLocation>
        <location evidence="2">Cytoplasm</location>
    </subcellularLocation>
</comment>
<feature type="domain" description="Disease resistance R13L4/SHOC-2-like LRR" evidence="14">
    <location>
        <begin position="743"/>
        <end position="927"/>
    </location>
</feature>
<dbReference type="FunFam" id="1.10.10.10:FF:000322">
    <property type="entry name" value="Probable disease resistance protein At1g63360"/>
    <property type="match status" value="1"/>
</dbReference>
<keyword evidence="4" id="KW-0963">Cytoplasm</keyword>
<gene>
    <name evidence="15" type="ORF">Scaly_1946300</name>
</gene>
<dbReference type="InterPro" id="IPR002182">
    <property type="entry name" value="NB-ARC"/>
</dbReference>
<evidence type="ECO:0000259" key="12">
    <source>
        <dbReference type="Pfam" id="PF00931"/>
    </source>
</evidence>
<dbReference type="Gene3D" id="3.40.50.300">
    <property type="entry name" value="P-loop containing nucleotide triphosphate hydrolases"/>
    <property type="match status" value="1"/>
</dbReference>
<dbReference type="GO" id="GO:0005737">
    <property type="term" value="C:cytoplasm"/>
    <property type="evidence" value="ECO:0007669"/>
    <property type="project" value="UniProtKB-SubCell"/>
</dbReference>
<keyword evidence="9" id="KW-0611">Plant defense</keyword>
<evidence type="ECO:0000256" key="8">
    <source>
        <dbReference type="ARBA" id="ARBA00022741"/>
    </source>
</evidence>
<dbReference type="GO" id="GO:0009626">
    <property type="term" value="P:plant-type hypersensitive response"/>
    <property type="evidence" value="ECO:0007669"/>
    <property type="project" value="UniProtKB-KW"/>
</dbReference>
<dbReference type="GO" id="GO:0043531">
    <property type="term" value="F:ADP binding"/>
    <property type="evidence" value="ECO:0007669"/>
    <property type="project" value="InterPro"/>
</dbReference>
<keyword evidence="5" id="KW-0433">Leucine-rich repeat</keyword>
<sequence>MSSSSSAFFRPYFLHRLNESQAAVCNEEGDYCGAGQARSANRFAIASLKKSFRSSDRKMAAYGAVVSLLHNVKTVIDRPDDGTPVSLHKLQLQSLHQKVSFLLDFLENSTSLRTTNRSAQESLETRIRAVAYVAEDFVESKIMVKVYPAEARSHIRDSANVGDDPITESQTSNGNVWDEYPLLPASHLAHLLIYMLIARLFDAAVQKLMVVMIQLILPVMNVRPFTTIRTLIPVTFQNLIFVLAQVMIPLTVQILWPLCMLNFVSVVITELMRMALFKGVSLAAPFVKPGEILVRTWFSLDDGTRQVSSSDEADDSEHERGELLLIMEEIDLITKHVIKIKDVSGADDWRTTRNLSSARSSSRGDLSVGGEKNVVVVGFESDLEEMKTRLVDSSLELKIISIVGMGGIGKTTLARQVYGDSYIDYHFDTRGWVTVSQEYSLRQVLIVLLDSAKILTEKMYDKKEKIWLTVSIKASWEEDVALYADSFSPLHKMQFLKEGESWNLLCKKVFGEKDCPPELEDIGKAIARNCGGLPLAIVVIGGLLSKESRRQEYWRNLAENLSSVVTKEDDKQCLEILGLSYNRLPQRLRACFLYMAVFPEDYEIPVAKLIRLWAAEGFLKPNASKTLEDLAEEYLDDLIERNLILVSKRSANGKIRTCNIHDLLRNLCLQNAQKENFLYVVKYDNDVLQQGVNISPRRLSVHPDFLSIQSQILYESEIHNSSAHSLLCTGARLIYPSGVYLGYKLLRVLDLIIVRFFHFPAEITKLVYLRYLAFTYNEALPPSIAELLNLQTLVYHNWTFGECPVFPVEIWMMPKLRHLCVTPCRLPVPPNVQMVVLGNLHTLSEARNLRCSDDILKRIPNLKELGISYDVSSMVGLSEYQLEALVNLHQLETLKLSFKYSSHHASEIVNLPNLAFPEKLKRLTLAGCGIPWSSMTIVGALPHLEVLKLRKHACQGIEWEPVEEQFRQLKHLLLEEVDLVRWAANETHFPRLQRLIIRSCYRLKEIPSDLGEIQTLEIIELVDCHHSAVTSAEQIQEEQEGMGNEQLKVCIDLRRYFKNKFYSKIFH</sequence>
<keyword evidence="11" id="KW-0472">Membrane</keyword>
<dbReference type="InterPro" id="IPR058922">
    <property type="entry name" value="WHD_DRP"/>
</dbReference>
<comment type="similarity">
    <text evidence="3">Belongs to the disease resistance NB-LRR family.</text>
</comment>
<keyword evidence="10" id="KW-0067">ATP-binding</keyword>
<dbReference type="InterPro" id="IPR027417">
    <property type="entry name" value="P-loop_NTPase"/>
</dbReference>
<reference evidence="15" key="2">
    <citation type="journal article" date="2024" name="Plant">
        <title>Genomic evolution and insights into agronomic trait innovations of Sesamum species.</title>
        <authorList>
            <person name="Miao H."/>
            <person name="Wang L."/>
            <person name="Qu L."/>
            <person name="Liu H."/>
            <person name="Sun Y."/>
            <person name="Le M."/>
            <person name="Wang Q."/>
            <person name="Wei S."/>
            <person name="Zheng Y."/>
            <person name="Lin W."/>
            <person name="Duan Y."/>
            <person name="Cao H."/>
            <person name="Xiong S."/>
            <person name="Wang X."/>
            <person name="Wei L."/>
            <person name="Li C."/>
            <person name="Ma Q."/>
            <person name="Ju M."/>
            <person name="Zhao R."/>
            <person name="Li G."/>
            <person name="Mu C."/>
            <person name="Tian Q."/>
            <person name="Mei H."/>
            <person name="Zhang T."/>
            <person name="Gao T."/>
            <person name="Zhang H."/>
        </authorList>
    </citation>
    <scope>NUCLEOTIDE SEQUENCE</scope>
    <source>
        <strain evidence="15">KEN8</strain>
    </source>
</reference>
<dbReference type="InterPro" id="IPR044974">
    <property type="entry name" value="Disease_R_plants"/>
</dbReference>
<name>A0AAW2NIM5_9LAMI</name>
<dbReference type="CDD" id="cd00882">
    <property type="entry name" value="Ras_like_GTPase"/>
    <property type="match status" value="1"/>
</dbReference>
<keyword evidence="8" id="KW-0547">Nucleotide-binding</keyword>
<keyword evidence="7" id="KW-0677">Repeat</keyword>
<protein>
    <submittedName>
        <fullName evidence="15">Late blight resistance proteinR1B-16</fullName>
    </submittedName>
</protein>
<dbReference type="GO" id="GO:0005524">
    <property type="term" value="F:ATP binding"/>
    <property type="evidence" value="ECO:0007669"/>
    <property type="project" value="UniProtKB-KW"/>
</dbReference>
<dbReference type="Gene3D" id="1.20.5.4130">
    <property type="match status" value="1"/>
</dbReference>
<evidence type="ECO:0000256" key="10">
    <source>
        <dbReference type="ARBA" id="ARBA00022840"/>
    </source>
</evidence>
<evidence type="ECO:0000256" key="2">
    <source>
        <dbReference type="ARBA" id="ARBA00004496"/>
    </source>
</evidence>
<evidence type="ECO:0000259" key="14">
    <source>
        <dbReference type="Pfam" id="PF23598"/>
    </source>
</evidence>
<dbReference type="Gene3D" id="1.10.8.430">
    <property type="entry name" value="Helical domain of apoptotic protease-activating factors"/>
    <property type="match status" value="1"/>
</dbReference>
<dbReference type="SUPFAM" id="SSF52540">
    <property type="entry name" value="P-loop containing nucleoside triphosphate hydrolases"/>
    <property type="match status" value="1"/>
</dbReference>
<dbReference type="AlphaFoldDB" id="A0AAW2NIM5"/>
<feature type="transmembrane region" description="Helical" evidence="11">
    <location>
        <begin position="191"/>
        <end position="216"/>
    </location>
</feature>
<dbReference type="EMBL" id="JACGWM010000011">
    <property type="protein sequence ID" value="KAL0342837.1"/>
    <property type="molecule type" value="Genomic_DNA"/>
</dbReference>
<evidence type="ECO:0000313" key="15">
    <source>
        <dbReference type="EMBL" id="KAL0342837.1"/>
    </source>
</evidence>
<accession>A0AAW2NIM5</accession>
<organism evidence="15">
    <name type="scientific">Sesamum calycinum</name>
    <dbReference type="NCBI Taxonomy" id="2727403"/>
    <lineage>
        <taxon>Eukaryota</taxon>
        <taxon>Viridiplantae</taxon>
        <taxon>Streptophyta</taxon>
        <taxon>Embryophyta</taxon>
        <taxon>Tracheophyta</taxon>
        <taxon>Spermatophyta</taxon>
        <taxon>Magnoliopsida</taxon>
        <taxon>eudicotyledons</taxon>
        <taxon>Gunneridae</taxon>
        <taxon>Pentapetalae</taxon>
        <taxon>asterids</taxon>
        <taxon>lamiids</taxon>
        <taxon>Lamiales</taxon>
        <taxon>Pedaliaceae</taxon>
        <taxon>Sesamum</taxon>
    </lineage>
</organism>
<dbReference type="PRINTS" id="PR00364">
    <property type="entry name" value="DISEASERSIST"/>
</dbReference>
<evidence type="ECO:0000259" key="13">
    <source>
        <dbReference type="Pfam" id="PF23559"/>
    </source>
</evidence>
<evidence type="ECO:0000256" key="9">
    <source>
        <dbReference type="ARBA" id="ARBA00022821"/>
    </source>
</evidence>
<keyword evidence="11" id="KW-0812">Transmembrane</keyword>
<evidence type="ECO:0000256" key="6">
    <source>
        <dbReference type="ARBA" id="ARBA00022667"/>
    </source>
</evidence>
<dbReference type="Pfam" id="PF23598">
    <property type="entry name" value="LRR_14"/>
    <property type="match status" value="1"/>
</dbReference>
<dbReference type="InterPro" id="IPR032675">
    <property type="entry name" value="LRR_dom_sf"/>
</dbReference>
<dbReference type="PANTHER" id="PTHR23155:SF1152">
    <property type="entry name" value="AAA+ ATPASE DOMAIN-CONTAINING PROTEIN"/>
    <property type="match status" value="1"/>
</dbReference>
<comment type="caution">
    <text evidence="15">The sequence shown here is derived from an EMBL/GenBank/DDBJ whole genome shotgun (WGS) entry which is preliminary data.</text>
</comment>
<proteinExistence type="inferred from homology"/>
<reference evidence="15" key="1">
    <citation type="submission" date="2020-06" db="EMBL/GenBank/DDBJ databases">
        <authorList>
            <person name="Li T."/>
            <person name="Hu X."/>
            <person name="Zhang T."/>
            <person name="Song X."/>
            <person name="Zhang H."/>
            <person name="Dai N."/>
            <person name="Sheng W."/>
            <person name="Hou X."/>
            <person name="Wei L."/>
        </authorList>
    </citation>
    <scope>NUCLEOTIDE SEQUENCE</scope>
    <source>
        <strain evidence="15">KEN8</strain>
        <tissue evidence="15">Leaf</tissue>
    </source>
</reference>
<dbReference type="PANTHER" id="PTHR23155">
    <property type="entry name" value="DISEASE RESISTANCE PROTEIN RP"/>
    <property type="match status" value="1"/>
</dbReference>
<dbReference type="SUPFAM" id="SSF52058">
    <property type="entry name" value="L domain-like"/>
    <property type="match status" value="1"/>
</dbReference>
<dbReference type="Pfam" id="PF23559">
    <property type="entry name" value="WHD_DRP"/>
    <property type="match status" value="1"/>
</dbReference>
<feature type="domain" description="NB-ARC" evidence="12">
    <location>
        <begin position="380"/>
        <end position="450"/>
    </location>
</feature>
<keyword evidence="6" id="KW-0381">Hypersensitive response</keyword>
<evidence type="ECO:0000256" key="4">
    <source>
        <dbReference type="ARBA" id="ARBA00022490"/>
    </source>
</evidence>
<dbReference type="InterPro" id="IPR036388">
    <property type="entry name" value="WH-like_DNA-bd_sf"/>
</dbReference>
<dbReference type="Gene3D" id="3.80.10.10">
    <property type="entry name" value="Ribonuclease Inhibitor"/>
    <property type="match status" value="1"/>
</dbReference>